<gene>
    <name evidence="3" type="ORF">HCG48_13595</name>
</gene>
<proteinExistence type="predicted"/>
<evidence type="ECO:0000259" key="2">
    <source>
        <dbReference type="Pfam" id="PF00266"/>
    </source>
</evidence>
<sequence>MSDPASIYDPSAIAFDRHWGLDPKVTFLNHGSFGACPLAVLAAQQDFQRQMERQPMHFFTEAFEPLLDAAEKHLGQFVGADPQDLAFVPNATAGVNTVLRSLCFEPGDELLTTTHEYNASRNALEFAAQRAKARVVVAEIPFPIASTDEIIDAVMARVSPKTKLVLLDRVTSVTALVFPVPSLVRELNERGIDTLVDGAQGPGAVADSLSEMGVAYYTGNCHKWLCAPKGSAFLYVRRDKQAQIRPLSISHGANSTRRDRTRFQLEFEWTGTDDPSAYLSVPVAIDFIGSLLPGGWDAVMERNRALVLEARQIVVEALEVALPCPDELIASMASIPLPERVRADRASSLERQLRDRYQIQTKIMPAIDRPGCVLRLSAQLYNSIEQYRQLAQALRELLAV</sequence>
<dbReference type="InterPro" id="IPR015422">
    <property type="entry name" value="PyrdxlP-dep_Trfase_small"/>
</dbReference>
<keyword evidence="4" id="KW-1185">Reference proteome</keyword>
<keyword evidence="3" id="KW-0808">Transferase</keyword>
<organism evidence="3 4">
    <name type="scientific">Oxynema aestuarii AP17</name>
    <dbReference type="NCBI Taxonomy" id="2064643"/>
    <lineage>
        <taxon>Bacteria</taxon>
        <taxon>Bacillati</taxon>
        <taxon>Cyanobacteriota</taxon>
        <taxon>Cyanophyceae</taxon>
        <taxon>Oscillatoriophycideae</taxon>
        <taxon>Oscillatoriales</taxon>
        <taxon>Oscillatoriaceae</taxon>
        <taxon>Oxynema</taxon>
        <taxon>Oxynema aestuarii</taxon>
    </lineage>
</organism>
<evidence type="ECO:0000313" key="3">
    <source>
        <dbReference type="EMBL" id="QIZ71485.1"/>
    </source>
</evidence>
<dbReference type="EMBL" id="CP051167">
    <property type="protein sequence ID" value="QIZ71485.1"/>
    <property type="molecule type" value="Genomic_DNA"/>
</dbReference>
<dbReference type="Gene3D" id="3.90.1150.10">
    <property type="entry name" value="Aspartate Aminotransferase, domain 1"/>
    <property type="match status" value="1"/>
</dbReference>
<accession>A0A6H1TYK0</accession>
<evidence type="ECO:0000313" key="4">
    <source>
        <dbReference type="Proteomes" id="UP000500857"/>
    </source>
</evidence>
<keyword evidence="3" id="KW-0032">Aminotransferase</keyword>
<dbReference type="RefSeq" id="WP_168569637.1">
    <property type="nucleotide sequence ID" value="NZ_CP051167.1"/>
</dbReference>
<dbReference type="InterPro" id="IPR015421">
    <property type="entry name" value="PyrdxlP-dep_Trfase_major"/>
</dbReference>
<dbReference type="InterPro" id="IPR015424">
    <property type="entry name" value="PyrdxlP-dep_Trfase"/>
</dbReference>
<dbReference type="GO" id="GO:0008483">
    <property type="term" value="F:transaminase activity"/>
    <property type="evidence" value="ECO:0007669"/>
    <property type="project" value="UniProtKB-KW"/>
</dbReference>
<dbReference type="InterPro" id="IPR000192">
    <property type="entry name" value="Aminotrans_V_dom"/>
</dbReference>
<dbReference type="PANTHER" id="PTHR43092:SF2">
    <property type="entry name" value="HERCYNYLCYSTEINE SULFOXIDE LYASE"/>
    <property type="match status" value="1"/>
</dbReference>
<dbReference type="SUPFAM" id="SSF53383">
    <property type="entry name" value="PLP-dependent transferases"/>
    <property type="match status" value="1"/>
</dbReference>
<dbReference type="Pfam" id="PF00266">
    <property type="entry name" value="Aminotran_5"/>
    <property type="match status" value="1"/>
</dbReference>
<name>A0A6H1TYK0_9CYAN</name>
<feature type="domain" description="Aminotransferase class V" evidence="2">
    <location>
        <begin position="37"/>
        <end position="351"/>
    </location>
</feature>
<dbReference type="Gene3D" id="3.40.640.10">
    <property type="entry name" value="Type I PLP-dependent aspartate aminotransferase-like (Major domain)"/>
    <property type="match status" value="1"/>
</dbReference>
<protein>
    <submittedName>
        <fullName evidence="3">Aminotransferase class V-fold PLP-dependent enzyme</fullName>
    </submittedName>
</protein>
<reference evidence="3 4" key="1">
    <citation type="submission" date="2020-04" db="EMBL/GenBank/DDBJ databases">
        <authorList>
            <person name="Basu S."/>
            <person name="Maruthanayagam V."/>
            <person name="Chakraborty S."/>
            <person name="Pramanik A."/>
            <person name="Mukherjee J."/>
            <person name="Brink B."/>
        </authorList>
    </citation>
    <scope>NUCLEOTIDE SEQUENCE [LARGE SCALE GENOMIC DNA]</scope>
    <source>
        <strain evidence="3 4">AP17</strain>
    </source>
</reference>
<evidence type="ECO:0000256" key="1">
    <source>
        <dbReference type="ARBA" id="ARBA00022898"/>
    </source>
</evidence>
<dbReference type="AlphaFoldDB" id="A0A6H1TYK0"/>
<dbReference type="Proteomes" id="UP000500857">
    <property type="component" value="Chromosome"/>
</dbReference>
<dbReference type="PANTHER" id="PTHR43092">
    <property type="entry name" value="L-CYSTEINE DESULFHYDRASE"/>
    <property type="match status" value="1"/>
</dbReference>
<dbReference type="KEGG" id="oxy:HCG48_13595"/>
<keyword evidence="1" id="KW-0663">Pyridoxal phosphate</keyword>